<feature type="domain" description="hAT-like transposase RNase-H fold" evidence="2">
    <location>
        <begin position="49"/>
        <end position="144"/>
    </location>
</feature>
<evidence type="ECO:0000259" key="2">
    <source>
        <dbReference type="Pfam" id="PF14372"/>
    </source>
</evidence>
<evidence type="ECO:0000313" key="3">
    <source>
        <dbReference type="EMBL" id="OMO59409.1"/>
    </source>
</evidence>
<organism evidence="3 4">
    <name type="scientific">Corchorus olitorius</name>
    <dbReference type="NCBI Taxonomy" id="93759"/>
    <lineage>
        <taxon>Eukaryota</taxon>
        <taxon>Viridiplantae</taxon>
        <taxon>Streptophyta</taxon>
        <taxon>Embryophyta</taxon>
        <taxon>Tracheophyta</taxon>
        <taxon>Spermatophyta</taxon>
        <taxon>Magnoliopsida</taxon>
        <taxon>eudicotyledons</taxon>
        <taxon>Gunneridae</taxon>
        <taxon>Pentapetalae</taxon>
        <taxon>rosids</taxon>
        <taxon>malvids</taxon>
        <taxon>Malvales</taxon>
        <taxon>Malvaceae</taxon>
        <taxon>Grewioideae</taxon>
        <taxon>Apeibeae</taxon>
        <taxon>Corchorus</taxon>
    </lineage>
</organism>
<dbReference type="PANTHER" id="PTHR23272">
    <property type="entry name" value="BED FINGER-RELATED"/>
    <property type="match status" value="1"/>
</dbReference>
<dbReference type="EMBL" id="AWUE01022160">
    <property type="protein sequence ID" value="OMO59409.1"/>
    <property type="molecule type" value="Genomic_DNA"/>
</dbReference>
<feature type="region of interest" description="Disordered" evidence="1">
    <location>
        <begin position="1"/>
        <end position="41"/>
    </location>
</feature>
<accession>A0A1R3GMX8</accession>
<dbReference type="AlphaFoldDB" id="A0A1R3GMX8"/>
<sequence length="247" mass="27990">MQPDEGERIDLGLDDTGGLGETAEKNQSGKPPLPEPASKKAKTSVVWHTSLLDEIFKVHIALKDLEKNPCNEISKMASLMKAKYDKYWGEIHKMNMIVYLAAILDPRKKLMFVEFCIRRMFGEDEASDLLKKVQEALNEIFADYKLQLSPGKASGSGNQTARDHMDVVDHMVMDDGEESAMDMFWKHEAESGKVENKSELDIFLQEEREKAADFDVFRVVKAYCPKVSYPFFHSKRCACCSGFNGSF</sequence>
<dbReference type="PANTHER" id="PTHR23272:SF161">
    <property type="entry name" value="ZINC FINGER BED DOMAIN-CONTAINING PROTEIN RICESLEEPER 1-LIKE"/>
    <property type="match status" value="1"/>
</dbReference>
<dbReference type="SUPFAM" id="SSF53098">
    <property type="entry name" value="Ribonuclease H-like"/>
    <property type="match status" value="1"/>
</dbReference>
<evidence type="ECO:0000256" key="1">
    <source>
        <dbReference type="SAM" id="MobiDB-lite"/>
    </source>
</evidence>
<name>A0A1R3GMX8_9ROSI</name>
<reference evidence="4" key="1">
    <citation type="submission" date="2013-09" db="EMBL/GenBank/DDBJ databases">
        <title>Corchorus olitorius genome sequencing.</title>
        <authorList>
            <person name="Alam M."/>
            <person name="Haque M.S."/>
            <person name="Islam M.S."/>
            <person name="Emdad E.M."/>
            <person name="Islam M.M."/>
            <person name="Ahmed B."/>
            <person name="Halim A."/>
            <person name="Hossen Q.M.M."/>
            <person name="Hossain M.Z."/>
            <person name="Ahmed R."/>
            <person name="Khan M.M."/>
            <person name="Islam R."/>
            <person name="Rashid M.M."/>
            <person name="Khan S.A."/>
            <person name="Rahman M.S."/>
            <person name="Alam M."/>
            <person name="Yahiya A.S."/>
            <person name="Khan M.S."/>
            <person name="Azam M.S."/>
            <person name="Haque T."/>
            <person name="Lashkar M.Z.H."/>
            <person name="Akhand A.I."/>
            <person name="Morshed G."/>
            <person name="Roy S."/>
            <person name="Uddin K.S."/>
            <person name="Rabeya T."/>
            <person name="Hossain A.S."/>
            <person name="Chowdhury A."/>
            <person name="Snigdha A.R."/>
            <person name="Mortoza M.S."/>
            <person name="Matin S.A."/>
            <person name="Hoque S.M.E."/>
            <person name="Islam M.K."/>
            <person name="Roy D.K."/>
            <person name="Haider R."/>
            <person name="Moosa M.M."/>
            <person name="Elias S.M."/>
            <person name="Hasan A.M."/>
            <person name="Jahan S."/>
            <person name="Shafiuddin M."/>
            <person name="Mahmood N."/>
            <person name="Shommy N.S."/>
        </authorList>
    </citation>
    <scope>NUCLEOTIDE SEQUENCE [LARGE SCALE GENOMIC DNA]</scope>
    <source>
        <strain evidence="4">cv. O-4</strain>
    </source>
</reference>
<evidence type="ECO:0000313" key="4">
    <source>
        <dbReference type="Proteomes" id="UP000187203"/>
    </source>
</evidence>
<proteinExistence type="predicted"/>
<feature type="compositionally biased region" description="Basic and acidic residues" evidence="1">
    <location>
        <begin position="1"/>
        <end position="11"/>
    </location>
</feature>
<dbReference type="InterPro" id="IPR012337">
    <property type="entry name" value="RNaseH-like_sf"/>
</dbReference>
<dbReference type="Pfam" id="PF14372">
    <property type="entry name" value="hAT-like_RNase-H"/>
    <property type="match status" value="1"/>
</dbReference>
<keyword evidence="4" id="KW-1185">Reference proteome</keyword>
<gene>
    <name evidence="3" type="ORF">COLO4_34230</name>
</gene>
<dbReference type="Proteomes" id="UP000187203">
    <property type="component" value="Unassembled WGS sequence"/>
</dbReference>
<comment type="caution">
    <text evidence="3">The sequence shown here is derived from an EMBL/GenBank/DDBJ whole genome shotgun (WGS) entry which is preliminary data.</text>
</comment>
<dbReference type="GO" id="GO:0003677">
    <property type="term" value="F:DNA binding"/>
    <property type="evidence" value="ECO:0007669"/>
    <property type="project" value="InterPro"/>
</dbReference>
<dbReference type="InterPro" id="IPR025525">
    <property type="entry name" value="hAT-like_transposase_RNase-H"/>
</dbReference>
<dbReference type="OrthoDB" id="1718237at2759"/>
<protein>
    <recommendedName>
        <fullName evidence="2">hAT-like transposase RNase-H fold domain-containing protein</fullName>
    </recommendedName>
</protein>